<feature type="signal peptide" evidence="1">
    <location>
        <begin position="1"/>
        <end position="25"/>
    </location>
</feature>
<protein>
    <recommendedName>
        <fullName evidence="4">Beta/gamma crystallin 'Greek key' domain-containing protein</fullName>
    </recommendedName>
</protein>
<evidence type="ECO:0008006" key="4">
    <source>
        <dbReference type="Google" id="ProtNLM"/>
    </source>
</evidence>
<evidence type="ECO:0000313" key="2">
    <source>
        <dbReference type="EMBL" id="GEM81208.1"/>
    </source>
</evidence>
<dbReference type="OrthoDB" id="5877610at2"/>
<proteinExistence type="predicted"/>
<feature type="chain" id="PRO_5022123081" description="Beta/gamma crystallin 'Greek key' domain-containing protein" evidence="1">
    <location>
        <begin position="26"/>
        <end position="132"/>
    </location>
</feature>
<name>A0A511QV12_9VIBR</name>
<dbReference type="RefSeq" id="WP_119008356.1">
    <property type="nucleotide sequence ID" value="NZ_BJXK01000019.1"/>
</dbReference>
<gene>
    <name evidence="2" type="ORF">VSU01S_34530</name>
</gene>
<comment type="caution">
    <text evidence="2">The sequence shown here is derived from an EMBL/GenBank/DDBJ whole genome shotgun (WGS) entry which is preliminary data.</text>
</comment>
<accession>A0A511QV12</accession>
<reference evidence="2 3" key="1">
    <citation type="submission" date="2019-07" db="EMBL/GenBank/DDBJ databases">
        <title>Whole genome shotgun sequence of Vibrio superstes NBRC 103154.</title>
        <authorList>
            <person name="Hosoyama A."/>
            <person name="Uohara A."/>
            <person name="Ohji S."/>
            <person name="Ichikawa N."/>
        </authorList>
    </citation>
    <scope>NUCLEOTIDE SEQUENCE [LARGE SCALE GENOMIC DNA]</scope>
    <source>
        <strain evidence="2 3">NBRC 103154</strain>
    </source>
</reference>
<dbReference type="AlphaFoldDB" id="A0A511QV12"/>
<dbReference type="Proteomes" id="UP000321113">
    <property type="component" value="Unassembled WGS sequence"/>
</dbReference>
<dbReference type="EMBL" id="BJXK01000019">
    <property type="protein sequence ID" value="GEM81208.1"/>
    <property type="molecule type" value="Genomic_DNA"/>
</dbReference>
<evidence type="ECO:0000313" key="3">
    <source>
        <dbReference type="Proteomes" id="UP000321113"/>
    </source>
</evidence>
<keyword evidence="1" id="KW-0732">Signal</keyword>
<keyword evidence="3" id="KW-1185">Reference proteome</keyword>
<evidence type="ECO:0000256" key="1">
    <source>
        <dbReference type="SAM" id="SignalP"/>
    </source>
</evidence>
<organism evidence="2 3">
    <name type="scientific">Vibrio superstes NBRC 103154</name>
    <dbReference type="NCBI Taxonomy" id="1219062"/>
    <lineage>
        <taxon>Bacteria</taxon>
        <taxon>Pseudomonadati</taxon>
        <taxon>Pseudomonadota</taxon>
        <taxon>Gammaproteobacteria</taxon>
        <taxon>Vibrionales</taxon>
        <taxon>Vibrionaceae</taxon>
        <taxon>Vibrio</taxon>
    </lineage>
</organism>
<sequence length="132" mass="15020">MKQFKNLLKGIALLVVVLSGFNAQASEGPIHAKDSEVSAVKTINKPYFDAFKGSVEDNWVYQLSNNNQLQAHCYLSKNESFAIGEKTNYTNIQMECIQIGQSTRVFWPTRWVEHCQSVGKPYNQCIMEEIKI</sequence>